<name>A0A517M548_9BACT</name>
<dbReference type="SUPFAM" id="SSF52777">
    <property type="entry name" value="CoA-dependent acyltransferases"/>
    <property type="match status" value="1"/>
</dbReference>
<accession>A0A517M548</accession>
<proteinExistence type="predicted"/>
<gene>
    <name evidence="1" type="ORF">EC9_41990</name>
</gene>
<dbReference type="Proteomes" id="UP000319557">
    <property type="component" value="Chromosome"/>
</dbReference>
<organism evidence="1 2">
    <name type="scientific">Rosistilla ulvae</name>
    <dbReference type="NCBI Taxonomy" id="1930277"/>
    <lineage>
        <taxon>Bacteria</taxon>
        <taxon>Pseudomonadati</taxon>
        <taxon>Planctomycetota</taxon>
        <taxon>Planctomycetia</taxon>
        <taxon>Pirellulales</taxon>
        <taxon>Pirellulaceae</taxon>
        <taxon>Rosistilla</taxon>
    </lineage>
</organism>
<dbReference type="InterPro" id="IPR023213">
    <property type="entry name" value="CAT-like_dom_sf"/>
</dbReference>
<dbReference type="Gene3D" id="3.30.559.10">
    <property type="entry name" value="Chloramphenicol acetyltransferase-like domain"/>
    <property type="match status" value="1"/>
</dbReference>
<dbReference type="AlphaFoldDB" id="A0A517M548"/>
<evidence type="ECO:0000313" key="2">
    <source>
        <dbReference type="Proteomes" id="UP000319557"/>
    </source>
</evidence>
<protein>
    <submittedName>
        <fullName evidence="1">Branched-chain alpha-keto acid dehydrogenase subunit E2</fullName>
    </submittedName>
</protein>
<keyword evidence="2" id="KW-1185">Reference proteome</keyword>
<evidence type="ECO:0000313" key="1">
    <source>
        <dbReference type="EMBL" id="QDS89996.1"/>
    </source>
</evidence>
<dbReference type="EMBL" id="CP036261">
    <property type="protein sequence ID" value="QDS89996.1"/>
    <property type="molecule type" value="Genomic_DNA"/>
</dbReference>
<reference evidence="1 2" key="1">
    <citation type="submission" date="2019-02" db="EMBL/GenBank/DDBJ databases">
        <title>Deep-cultivation of Planctomycetes and their phenomic and genomic characterization uncovers novel biology.</title>
        <authorList>
            <person name="Wiegand S."/>
            <person name="Jogler M."/>
            <person name="Boedeker C."/>
            <person name="Pinto D."/>
            <person name="Vollmers J."/>
            <person name="Rivas-Marin E."/>
            <person name="Kohn T."/>
            <person name="Peeters S.H."/>
            <person name="Heuer A."/>
            <person name="Rast P."/>
            <person name="Oberbeckmann S."/>
            <person name="Bunk B."/>
            <person name="Jeske O."/>
            <person name="Meyerdierks A."/>
            <person name="Storesund J.E."/>
            <person name="Kallscheuer N."/>
            <person name="Luecker S."/>
            <person name="Lage O.M."/>
            <person name="Pohl T."/>
            <person name="Merkel B.J."/>
            <person name="Hornburger P."/>
            <person name="Mueller R.-W."/>
            <person name="Bruemmer F."/>
            <person name="Labrenz M."/>
            <person name="Spormann A.M."/>
            <person name="Op den Camp H."/>
            <person name="Overmann J."/>
            <person name="Amann R."/>
            <person name="Jetten M.S.M."/>
            <person name="Mascher T."/>
            <person name="Medema M.H."/>
            <person name="Devos D.P."/>
            <person name="Kaster A.-K."/>
            <person name="Ovreas L."/>
            <person name="Rohde M."/>
            <person name="Galperin M.Y."/>
            <person name="Jogler C."/>
        </authorList>
    </citation>
    <scope>NUCLEOTIDE SEQUENCE [LARGE SCALE GENOMIC DNA]</scope>
    <source>
        <strain evidence="1 2">EC9</strain>
    </source>
</reference>
<sequence>MARMKKGHWRSLSKNRRLVLDVCAISRRMPLFPAERNVDLSQVAQARSESPSRVSWAAIFTKAFALAAADQPQLRQTYYRLPWPHLYEHNHSVASIAMHRFDGEEDRLCWARIRRVEELTLAEIQRQLDDFKSQPIEVAFRSQHRLSRMPMPIRRLVWGLALNFSGRSRAKEVGTFSMSSVAGLGTYNRFHPTVLSSSLSYGPIDDDGNCLVTLICDHRVIDGYRAGICLQQIEAMLAGPIAEELRQMAESAPSAARAA</sequence>
<dbReference type="KEGG" id="ruv:EC9_41990"/>